<organism evidence="2 3">
    <name type="scientific">Streptomyces clavuligerus</name>
    <dbReference type="NCBI Taxonomy" id="1901"/>
    <lineage>
        <taxon>Bacteria</taxon>
        <taxon>Bacillati</taxon>
        <taxon>Actinomycetota</taxon>
        <taxon>Actinomycetes</taxon>
        <taxon>Kitasatosporales</taxon>
        <taxon>Streptomycetaceae</taxon>
        <taxon>Streptomyces</taxon>
    </lineage>
</organism>
<keyword evidence="3" id="KW-1185">Reference proteome</keyword>
<feature type="compositionally biased region" description="Gly residues" evidence="1">
    <location>
        <begin position="12"/>
        <end position="25"/>
    </location>
</feature>
<accession>E2PYE2</accession>
<proteinExistence type="predicted"/>
<dbReference type="GO" id="GO:0016301">
    <property type="term" value="F:kinase activity"/>
    <property type="evidence" value="ECO:0007669"/>
    <property type="project" value="UniProtKB-KW"/>
</dbReference>
<evidence type="ECO:0000313" key="3">
    <source>
        <dbReference type="Proteomes" id="UP000002357"/>
    </source>
</evidence>
<evidence type="ECO:0000256" key="1">
    <source>
        <dbReference type="SAM" id="MobiDB-lite"/>
    </source>
</evidence>
<keyword evidence="2" id="KW-0418">Kinase</keyword>
<keyword evidence="2" id="KW-0808">Transferase</keyword>
<feature type="compositionally biased region" description="Basic and acidic residues" evidence="1">
    <location>
        <begin position="42"/>
        <end position="58"/>
    </location>
</feature>
<gene>
    <name evidence="2" type="ORF">SCLAV_1085b</name>
</gene>
<dbReference type="EMBL" id="CM000913">
    <property type="protein sequence ID" value="EFG06164.1"/>
    <property type="molecule type" value="Genomic_DNA"/>
</dbReference>
<reference evidence="2 3" key="1">
    <citation type="journal article" date="2010" name="Genome Biol. Evol.">
        <title>The sequence of a 1.8-mb bacterial linear plasmid reveals a rich evolutionary reservoir of secondary metabolic pathways.</title>
        <authorList>
            <person name="Medema M.H."/>
            <person name="Trefzer A."/>
            <person name="Kovalchuk A."/>
            <person name="van den Berg M."/>
            <person name="Mueller U."/>
            <person name="Heijne W."/>
            <person name="Wu L."/>
            <person name="Alam M.T."/>
            <person name="Ronning C.M."/>
            <person name="Nierman W.C."/>
            <person name="Bovenberg R.A.L."/>
            <person name="Breitling R."/>
            <person name="Takano E."/>
        </authorList>
    </citation>
    <scope>NUCLEOTIDE SEQUENCE [LARGE SCALE GENOMIC DNA]</scope>
    <source>
        <strain evidence="3">ATCC 27064 / DSM 738 / JCM 4710 / NBRC 13307 / NCIMB 12785 / NRRL 3585 / VKM Ac-602</strain>
    </source>
</reference>
<evidence type="ECO:0000313" key="2">
    <source>
        <dbReference type="EMBL" id="EFG06164.1"/>
    </source>
</evidence>
<feature type="non-terminal residue" evidence="2">
    <location>
        <position position="1"/>
    </location>
</feature>
<feature type="region of interest" description="Disordered" evidence="1">
    <location>
        <begin position="1"/>
        <end position="58"/>
    </location>
</feature>
<name>E2PYE2_STRCL</name>
<sequence>RGVSERASLLGGRSGAGTVGAGPGGAVWRLWVRLPLDGGPGAREDGPPARPERPGRRT</sequence>
<dbReference type="AlphaFoldDB" id="E2PYE2"/>
<dbReference type="Proteomes" id="UP000002357">
    <property type="component" value="Chromosome"/>
</dbReference>
<protein>
    <submittedName>
        <fullName evidence="2">Two-component system sensor kinase</fullName>
    </submittedName>
</protein>